<accession>A0A6I4U5G9</accession>
<dbReference type="InterPro" id="IPR026031">
    <property type="entry name" value="Cyt_c_CcmB_bac"/>
</dbReference>
<keyword evidence="5 12" id="KW-0813">Transport</keyword>
<feature type="transmembrane region" description="Helical" evidence="13">
    <location>
        <begin position="104"/>
        <end position="124"/>
    </location>
</feature>
<dbReference type="InterPro" id="IPR003544">
    <property type="entry name" value="Cyt_c_biogenesis_CcmB"/>
</dbReference>
<name>A0A6I4U5G9_9SPHN</name>
<evidence type="ECO:0000256" key="9">
    <source>
        <dbReference type="ARBA" id="ARBA00022748"/>
    </source>
</evidence>
<evidence type="ECO:0000256" key="13">
    <source>
        <dbReference type="SAM" id="Phobius"/>
    </source>
</evidence>
<evidence type="ECO:0000256" key="8">
    <source>
        <dbReference type="ARBA" id="ARBA00022692"/>
    </source>
</evidence>
<keyword evidence="15" id="KW-1185">Reference proteome</keyword>
<evidence type="ECO:0000256" key="10">
    <source>
        <dbReference type="ARBA" id="ARBA00022989"/>
    </source>
</evidence>
<evidence type="ECO:0000256" key="7">
    <source>
        <dbReference type="ARBA" id="ARBA00022519"/>
    </source>
</evidence>
<comment type="function">
    <text evidence="1 12">Required for the export of heme to the periplasm for the biogenesis of c-type cytochromes.</text>
</comment>
<keyword evidence="7 12" id="KW-0997">Cell inner membrane</keyword>
<dbReference type="PIRSF" id="PIRSF002764">
    <property type="entry name" value="CcmB"/>
    <property type="match status" value="1"/>
</dbReference>
<reference evidence="14 15" key="1">
    <citation type="submission" date="2019-12" db="EMBL/GenBank/DDBJ databases">
        <title>Genomic-based taxomic classification of the family Erythrobacteraceae.</title>
        <authorList>
            <person name="Xu L."/>
        </authorList>
    </citation>
    <scope>NUCLEOTIDE SEQUENCE [LARGE SCALE GENOMIC DNA]</scope>
    <source>
        <strain evidence="14 15">LMG 29519</strain>
    </source>
</reference>
<evidence type="ECO:0000256" key="3">
    <source>
        <dbReference type="ARBA" id="ARBA00010544"/>
    </source>
</evidence>
<dbReference type="GO" id="GO:0015232">
    <property type="term" value="F:heme transmembrane transporter activity"/>
    <property type="evidence" value="ECO:0007669"/>
    <property type="project" value="InterPro"/>
</dbReference>
<comment type="subcellular location">
    <subcellularLocation>
        <location evidence="2">Cell inner membrane</location>
        <topology evidence="2">Multi-pass membrane protein</topology>
    </subcellularLocation>
</comment>
<evidence type="ECO:0000256" key="2">
    <source>
        <dbReference type="ARBA" id="ARBA00004429"/>
    </source>
</evidence>
<comment type="similarity">
    <text evidence="3 12">Belongs to the CcmB/CycW/HelB family.</text>
</comment>
<evidence type="ECO:0000256" key="5">
    <source>
        <dbReference type="ARBA" id="ARBA00022448"/>
    </source>
</evidence>
<dbReference type="AlphaFoldDB" id="A0A6I4U5G9"/>
<evidence type="ECO:0000256" key="11">
    <source>
        <dbReference type="ARBA" id="ARBA00023136"/>
    </source>
</evidence>
<dbReference type="PANTHER" id="PTHR30070:SF1">
    <property type="entry name" value="CYTOCHROME C BIOGENESIS B-RELATED"/>
    <property type="match status" value="1"/>
</dbReference>
<dbReference type="GO" id="GO:0017004">
    <property type="term" value="P:cytochrome complex assembly"/>
    <property type="evidence" value="ECO:0007669"/>
    <property type="project" value="UniProtKB-KW"/>
</dbReference>
<dbReference type="PANTHER" id="PTHR30070">
    <property type="entry name" value="HEME EXPORTER PROTEIN B"/>
    <property type="match status" value="1"/>
</dbReference>
<evidence type="ECO:0000313" key="14">
    <source>
        <dbReference type="EMBL" id="MXP10145.1"/>
    </source>
</evidence>
<organism evidence="14 15">
    <name type="scientific">Alteriqipengyuania halimionae</name>
    <dbReference type="NCBI Taxonomy" id="1926630"/>
    <lineage>
        <taxon>Bacteria</taxon>
        <taxon>Pseudomonadati</taxon>
        <taxon>Pseudomonadota</taxon>
        <taxon>Alphaproteobacteria</taxon>
        <taxon>Sphingomonadales</taxon>
        <taxon>Erythrobacteraceae</taxon>
        <taxon>Alteriqipengyuania</taxon>
    </lineage>
</organism>
<protein>
    <recommendedName>
        <fullName evidence="4 12">Heme exporter protein B</fullName>
    </recommendedName>
</protein>
<evidence type="ECO:0000256" key="12">
    <source>
        <dbReference type="PIRNR" id="PIRNR002764"/>
    </source>
</evidence>
<dbReference type="RefSeq" id="WP_160616780.1">
    <property type="nucleotide sequence ID" value="NZ_WTYR01000001.1"/>
</dbReference>
<gene>
    <name evidence="14" type="ORF">GRI68_08125</name>
</gene>
<keyword evidence="11 12" id="KW-0472">Membrane</keyword>
<dbReference type="PRINTS" id="PR01414">
    <property type="entry name" value="CCMBBIOGNSIS"/>
</dbReference>
<feature type="transmembrane region" description="Helical" evidence="13">
    <location>
        <begin position="130"/>
        <end position="153"/>
    </location>
</feature>
<proteinExistence type="inferred from homology"/>
<evidence type="ECO:0000313" key="15">
    <source>
        <dbReference type="Proteomes" id="UP000429229"/>
    </source>
</evidence>
<dbReference type="OrthoDB" id="9812915at2"/>
<evidence type="ECO:0000256" key="4">
    <source>
        <dbReference type="ARBA" id="ARBA00016452"/>
    </source>
</evidence>
<keyword evidence="9 12" id="KW-0201">Cytochrome c-type biogenesis</keyword>
<keyword evidence="10 13" id="KW-1133">Transmembrane helix</keyword>
<keyword evidence="6 12" id="KW-1003">Cell membrane</keyword>
<dbReference type="EMBL" id="WTYR01000001">
    <property type="protein sequence ID" value="MXP10145.1"/>
    <property type="molecule type" value="Genomic_DNA"/>
</dbReference>
<feature type="transmembrane region" description="Helical" evidence="13">
    <location>
        <begin position="189"/>
        <end position="213"/>
    </location>
</feature>
<feature type="transmembrane region" description="Helical" evidence="13">
    <location>
        <begin position="12"/>
        <end position="42"/>
    </location>
</feature>
<dbReference type="GO" id="GO:1903607">
    <property type="term" value="P:cytochrome c biosynthetic process"/>
    <property type="evidence" value="ECO:0007669"/>
    <property type="project" value="TreeGrafter"/>
</dbReference>
<evidence type="ECO:0000256" key="1">
    <source>
        <dbReference type="ARBA" id="ARBA00002442"/>
    </source>
</evidence>
<dbReference type="GO" id="GO:0005886">
    <property type="term" value="C:plasma membrane"/>
    <property type="evidence" value="ECO:0007669"/>
    <property type="project" value="UniProtKB-SubCell"/>
</dbReference>
<evidence type="ECO:0000256" key="6">
    <source>
        <dbReference type="ARBA" id="ARBA00022475"/>
    </source>
</evidence>
<keyword evidence="8 13" id="KW-0812">Transmembrane</keyword>
<dbReference type="Proteomes" id="UP000429229">
    <property type="component" value="Unassembled WGS sequence"/>
</dbReference>
<sequence>MKVFSALLRRDLVAMFGSGARGGAFLPLLFFLAVATLYPFAVGSDAQLLARTGGGVLWVAALLAALLPIERLVRPDLDLGLFDQLALRGVAEEASIAARIIAHWLSFGPPLMLAALPGAALMGLSGETLLALELGLLIGTPGLAALGTLVSALTAALRSGAALGGLLAIPLAIPLLIFGAGSLDGNGDGALALTGAASLVLLALAPFASGAAIRAARE</sequence>
<feature type="transmembrane region" description="Helical" evidence="13">
    <location>
        <begin position="160"/>
        <end position="183"/>
    </location>
</feature>
<dbReference type="Pfam" id="PF03379">
    <property type="entry name" value="CcmB"/>
    <property type="match status" value="1"/>
</dbReference>
<comment type="caution">
    <text evidence="14">The sequence shown here is derived from an EMBL/GenBank/DDBJ whole genome shotgun (WGS) entry which is preliminary data.</text>
</comment>
<feature type="transmembrane region" description="Helical" evidence="13">
    <location>
        <begin position="48"/>
        <end position="69"/>
    </location>
</feature>